<dbReference type="EMBL" id="JAUKUA010000003">
    <property type="protein sequence ID" value="KAK0719994.1"/>
    <property type="molecule type" value="Genomic_DNA"/>
</dbReference>
<protein>
    <submittedName>
        <fullName evidence="2">Uncharacterized protein</fullName>
    </submittedName>
</protein>
<name>A0AA40AQ77_9PEZI</name>
<sequence length="82" mass="9367">MLEPRFWLLQRILARVPASAHDPTAWKQPPNPPTYIATPQEVTRSNHYSLTTNKNHHGNEAGRPSWQKTAHISRSTDRTSVI</sequence>
<feature type="compositionally biased region" description="Polar residues" evidence="1">
    <location>
        <begin position="66"/>
        <end position="82"/>
    </location>
</feature>
<evidence type="ECO:0000313" key="2">
    <source>
        <dbReference type="EMBL" id="KAK0719994.1"/>
    </source>
</evidence>
<accession>A0AA40AQ77</accession>
<dbReference type="AlphaFoldDB" id="A0AA40AQ77"/>
<feature type="region of interest" description="Disordered" evidence="1">
    <location>
        <begin position="49"/>
        <end position="82"/>
    </location>
</feature>
<dbReference type="Proteomes" id="UP001172102">
    <property type="component" value="Unassembled WGS sequence"/>
</dbReference>
<proteinExistence type="predicted"/>
<organism evidence="2 3">
    <name type="scientific">Lasiosphaeris hirsuta</name>
    <dbReference type="NCBI Taxonomy" id="260670"/>
    <lineage>
        <taxon>Eukaryota</taxon>
        <taxon>Fungi</taxon>
        <taxon>Dikarya</taxon>
        <taxon>Ascomycota</taxon>
        <taxon>Pezizomycotina</taxon>
        <taxon>Sordariomycetes</taxon>
        <taxon>Sordariomycetidae</taxon>
        <taxon>Sordariales</taxon>
        <taxon>Lasiosphaeriaceae</taxon>
        <taxon>Lasiosphaeris</taxon>
    </lineage>
</organism>
<reference evidence="2" key="1">
    <citation type="submission" date="2023-06" db="EMBL/GenBank/DDBJ databases">
        <title>Genome-scale phylogeny and comparative genomics of the fungal order Sordariales.</title>
        <authorList>
            <consortium name="Lawrence Berkeley National Laboratory"/>
            <person name="Hensen N."/>
            <person name="Bonometti L."/>
            <person name="Westerberg I."/>
            <person name="Brannstrom I.O."/>
            <person name="Guillou S."/>
            <person name="Cros-Aarteil S."/>
            <person name="Calhoun S."/>
            <person name="Haridas S."/>
            <person name="Kuo A."/>
            <person name="Mondo S."/>
            <person name="Pangilinan J."/>
            <person name="Riley R."/>
            <person name="Labutti K."/>
            <person name="Andreopoulos B."/>
            <person name="Lipzen A."/>
            <person name="Chen C."/>
            <person name="Yanf M."/>
            <person name="Daum C."/>
            <person name="Ng V."/>
            <person name="Clum A."/>
            <person name="Steindorff A."/>
            <person name="Ohm R."/>
            <person name="Martin F."/>
            <person name="Silar P."/>
            <person name="Natvig D."/>
            <person name="Lalanne C."/>
            <person name="Gautier V."/>
            <person name="Ament-Velasquez S.L."/>
            <person name="Kruys A."/>
            <person name="Hutchinson M.I."/>
            <person name="Powell A.J."/>
            <person name="Barry K."/>
            <person name="Miller A.N."/>
            <person name="Grigoriev I.V."/>
            <person name="Debuchy R."/>
            <person name="Gladieux P."/>
            <person name="Thoren M.H."/>
            <person name="Johannesson H."/>
        </authorList>
    </citation>
    <scope>NUCLEOTIDE SEQUENCE</scope>
    <source>
        <strain evidence="2">SMH4607-1</strain>
    </source>
</reference>
<gene>
    <name evidence="2" type="ORF">B0H67DRAFT_172872</name>
</gene>
<comment type="caution">
    <text evidence="2">The sequence shown here is derived from an EMBL/GenBank/DDBJ whole genome shotgun (WGS) entry which is preliminary data.</text>
</comment>
<keyword evidence="3" id="KW-1185">Reference proteome</keyword>
<evidence type="ECO:0000256" key="1">
    <source>
        <dbReference type="SAM" id="MobiDB-lite"/>
    </source>
</evidence>
<evidence type="ECO:0000313" key="3">
    <source>
        <dbReference type="Proteomes" id="UP001172102"/>
    </source>
</evidence>